<dbReference type="AlphaFoldDB" id="A0A4P8EKA6"/>
<name>A0A4P8EKA6_9RHOB</name>
<proteinExistence type="predicted"/>
<organism evidence="1 2">
    <name type="scientific">Pseudorhodobacter turbinis</name>
    <dbReference type="NCBI Taxonomy" id="2500533"/>
    <lineage>
        <taxon>Bacteria</taxon>
        <taxon>Pseudomonadati</taxon>
        <taxon>Pseudomonadota</taxon>
        <taxon>Alphaproteobacteria</taxon>
        <taxon>Rhodobacterales</taxon>
        <taxon>Paracoccaceae</taxon>
        <taxon>Pseudorhodobacter</taxon>
    </lineage>
</organism>
<dbReference type="RefSeq" id="WP_137195242.1">
    <property type="nucleotide sequence ID" value="NZ_CP039965.1"/>
</dbReference>
<evidence type="ECO:0008006" key="3">
    <source>
        <dbReference type="Google" id="ProtNLM"/>
    </source>
</evidence>
<accession>A0A4P8EKA6</accession>
<geneLocation type="plasmid" evidence="1 2">
    <name>unnamed1</name>
</geneLocation>
<protein>
    <recommendedName>
        <fullName evidence="3">DUF4376 domain-containing protein</fullName>
    </recommendedName>
</protein>
<gene>
    <name evidence="1" type="ORF">EOK75_17190</name>
</gene>
<reference evidence="1 2" key="1">
    <citation type="submission" date="2019-05" db="EMBL/GenBank/DDBJ databases">
        <title>Pseudorhodobacter turbinis sp. nov., isolated from the gut of the Korean turban shell.</title>
        <authorList>
            <person name="Jeong Y.-S."/>
            <person name="Kang W.-R."/>
            <person name="Bae J.-W."/>
        </authorList>
    </citation>
    <scope>NUCLEOTIDE SEQUENCE [LARGE SCALE GENOMIC DNA]</scope>
    <source>
        <strain evidence="1 2">S12M18</strain>
        <plasmid evidence="1 2">unnamed1</plasmid>
    </source>
</reference>
<dbReference type="KEGG" id="pseb:EOK75_17190"/>
<evidence type="ECO:0000313" key="2">
    <source>
        <dbReference type="Proteomes" id="UP000298631"/>
    </source>
</evidence>
<sequence length="170" mass="18876">MIIKVIDGQPVQYNLAKLFRDNPSTSFPKNPSDTLLNNFDVFSVSIAPRPSAAEGEVVELGAVVSIGGEWIQTWNVRTKTNEELEADLVQRRSEMKCTPLQGKLALGETAWEQVELILADPTTPFAMRVAILSSTEWERTSQMMDELAWFLGYTPEQVDALFVAAASIKV</sequence>
<keyword evidence="1" id="KW-0614">Plasmid</keyword>
<dbReference type="Proteomes" id="UP000298631">
    <property type="component" value="Plasmid unnamed1"/>
</dbReference>
<keyword evidence="2" id="KW-1185">Reference proteome</keyword>
<dbReference type="OrthoDB" id="8448936at2"/>
<evidence type="ECO:0000313" key="1">
    <source>
        <dbReference type="EMBL" id="QCO57448.1"/>
    </source>
</evidence>
<dbReference type="EMBL" id="CP039965">
    <property type="protein sequence ID" value="QCO57448.1"/>
    <property type="molecule type" value="Genomic_DNA"/>
</dbReference>